<name>A0A364LN68_9GAMM</name>
<evidence type="ECO:0000313" key="2">
    <source>
        <dbReference type="EMBL" id="RAP38491.1"/>
    </source>
</evidence>
<dbReference type="Gene3D" id="1.25.40.20">
    <property type="entry name" value="Ankyrin repeat-containing domain"/>
    <property type="match status" value="1"/>
</dbReference>
<proteinExistence type="predicted"/>
<feature type="compositionally biased region" description="Polar residues" evidence="1">
    <location>
        <begin position="564"/>
        <end position="578"/>
    </location>
</feature>
<reference evidence="2 3" key="1">
    <citation type="submission" date="2017-02" db="EMBL/GenBank/DDBJ databases">
        <title>Legionella quilivanii strain from human: case report and whole genome sequencing analysis.</title>
        <authorList>
            <person name="Lalancette C."/>
            <person name="Leduc J.-M."/>
            <person name="Levesque S."/>
            <person name="Fournier E."/>
            <person name="Saoud J."/>
            <person name="Faucher S.P."/>
            <person name="Bernard K."/>
            <person name="Martineau C."/>
            <person name="Longtin J."/>
        </authorList>
    </citation>
    <scope>NUCLEOTIDE SEQUENCE [LARGE SCALE GENOMIC DNA]</scope>
    <source>
        <strain evidence="2 3">ID143958</strain>
    </source>
</reference>
<comment type="caution">
    <text evidence="2">The sequence shown here is derived from an EMBL/GenBank/DDBJ whole genome shotgun (WGS) entry which is preliminary data.</text>
</comment>
<evidence type="ECO:0000313" key="3">
    <source>
        <dbReference type="Proteomes" id="UP000249458"/>
    </source>
</evidence>
<accession>A0A364LN68</accession>
<dbReference type="Proteomes" id="UP000249458">
    <property type="component" value="Unassembled WGS sequence"/>
</dbReference>
<dbReference type="EMBL" id="MVJN01000001">
    <property type="protein sequence ID" value="RAP38491.1"/>
    <property type="molecule type" value="Genomic_DNA"/>
</dbReference>
<gene>
    <name evidence="2" type="ORF">B1207_00975</name>
</gene>
<evidence type="ECO:0008006" key="4">
    <source>
        <dbReference type="Google" id="ProtNLM"/>
    </source>
</evidence>
<feature type="region of interest" description="Disordered" evidence="1">
    <location>
        <begin position="559"/>
        <end position="578"/>
    </location>
</feature>
<dbReference type="RefSeq" id="WP_112218135.1">
    <property type="nucleotide sequence ID" value="NZ_MVJN01000001.1"/>
</dbReference>
<organism evidence="2 3">
    <name type="scientific">Legionella quinlivanii</name>
    <dbReference type="NCBI Taxonomy" id="45073"/>
    <lineage>
        <taxon>Bacteria</taxon>
        <taxon>Pseudomonadati</taxon>
        <taxon>Pseudomonadota</taxon>
        <taxon>Gammaproteobacteria</taxon>
        <taxon>Legionellales</taxon>
        <taxon>Legionellaceae</taxon>
        <taxon>Legionella</taxon>
    </lineage>
</organism>
<dbReference type="InterPro" id="IPR036770">
    <property type="entry name" value="Ankyrin_rpt-contain_sf"/>
</dbReference>
<dbReference type="SUPFAM" id="SSF48403">
    <property type="entry name" value="Ankyrin repeat"/>
    <property type="match status" value="1"/>
</dbReference>
<protein>
    <recommendedName>
        <fullName evidence="4">Ankyrin repeat-containing protein</fullName>
    </recommendedName>
</protein>
<dbReference type="AlphaFoldDB" id="A0A364LN68"/>
<sequence length="578" mass="65012">MSESIDQGRIIHNVNKYLERNGFSIRFDERGVCQGLAMMHAKYCMEGREADFWEILKNISHSSSDSALENSHIFITQVLLAFDADQYNQNISQDNSFNMYKLESGGESKAFLPAFSFALVADDRNWANCLREIALDDNEIAQVSSIDHAITISKKNGQYHVYDPEYPTGLKSFSTESEVINELHKRVFRYETANVGLQLHLFRKPDASPREYPAVTDLYDRYLPNVNATATVRGNSFSTLRAAASINFDPKVTEYLLRQGADDSRNAANMAINANNTEALSVLLTTLPGDQSDLLIFALTSGKEAAFDLLMENEANVNLFKRGYGSMLFFAAEGGNGLLLKKCLEITKNEIQRYYEKAPPDIKEKLINEQLCRCLSNIEQGREVNVLSNAIKSGDSEAFTLIWNELKSAGYKFQPQDNMNYLVAAIQNNNTLVVSKLVNEIPRELLETTTLSQNALKRVNNDILIELKEHGVSVPSLPSKTESIFSRIFLSFLKKIFGAKEQPATDITVTWDKQLEVKSTFSPAKSQDFKQQLLEMRKGDSLTKDASKNNFKEQLVQMKDRAPTESTPQVITSPKMSV</sequence>
<evidence type="ECO:0000256" key="1">
    <source>
        <dbReference type="SAM" id="MobiDB-lite"/>
    </source>
</evidence>